<protein>
    <submittedName>
        <fullName evidence="3">Uncharacterized protein</fullName>
    </submittedName>
</protein>
<dbReference type="Pfam" id="PF01725">
    <property type="entry name" value="Ham1p_like"/>
    <property type="match status" value="1"/>
</dbReference>
<dbReference type="PANTHER" id="PTHR11067">
    <property type="entry name" value="INOSINE TRIPHOSPHATE PYROPHOSPHATASE/HAM1 PROTEIN"/>
    <property type="match status" value="1"/>
</dbReference>
<dbReference type="Gene3D" id="3.90.950.10">
    <property type="match status" value="1"/>
</dbReference>
<comment type="similarity">
    <text evidence="1">Belongs to the HAM1 NTPase family.</text>
</comment>
<dbReference type="RefSeq" id="WP_095333808.1">
    <property type="nucleotide sequence ID" value="NZ_CP053315.1"/>
</dbReference>
<name>A0AA91TND2_NIACI</name>
<evidence type="ECO:0000313" key="3">
    <source>
        <dbReference type="EMBL" id="PAD80987.1"/>
    </source>
</evidence>
<dbReference type="AlphaFoldDB" id="A0AA91TND2"/>
<keyword evidence="2" id="KW-0378">Hydrolase</keyword>
<evidence type="ECO:0000313" key="4">
    <source>
        <dbReference type="Proteomes" id="UP000216961"/>
    </source>
</evidence>
<accession>A0AA91TND2</accession>
<gene>
    <name evidence="3" type="ORF">CHH57_22275</name>
</gene>
<dbReference type="GO" id="GO:0009143">
    <property type="term" value="P:nucleoside triphosphate catabolic process"/>
    <property type="evidence" value="ECO:0007669"/>
    <property type="project" value="InterPro"/>
</dbReference>
<reference evidence="3 4" key="1">
    <citation type="submission" date="2017-07" db="EMBL/GenBank/DDBJ databases">
        <title>Isolation and whole genome analysis of endospore-forming bacteria from heroin.</title>
        <authorList>
            <person name="Kalinowski J."/>
            <person name="Ahrens B."/>
            <person name="Al-Dilaimi A."/>
            <person name="Winkler A."/>
            <person name="Wibberg D."/>
            <person name="Schleenbecker U."/>
            <person name="Ruckert C."/>
            <person name="Wolfel R."/>
            <person name="Grass G."/>
        </authorList>
    </citation>
    <scope>NUCLEOTIDE SEQUENCE [LARGE SCALE GENOMIC DNA]</scope>
    <source>
        <strain evidence="3 4">7521-2</strain>
    </source>
</reference>
<sequence>MTKEIIFVTTNKGKVASAEKELKNIKVTPIQEELSEPRTDDIKEIAKQKVLQAYEIVKRPCIALDSGFFIEELNGFPRAYVNHMLDTIGITGILKLLKEENNRACEFRSCLAYYDGEQITYFASKSQGTIAEEIRGLDNNNKWSDLWYIFIPNHFNKTLAEFTEDDFHIYEEKKEESCIRKFGKWFEAL</sequence>
<dbReference type="InterPro" id="IPR029001">
    <property type="entry name" value="ITPase-like_fam"/>
</dbReference>
<dbReference type="GO" id="GO:0047429">
    <property type="term" value="F:nucleoside triphosphate diphosphatase activity"/>
    <property type="evidence" value="ECO:0007669"/>
    <property type="project" value="InterPro"/>
</dbReference>
<dbReference type="PANTHER" id="PTHR11067:SF9">
    <property type="entry name" value="INOSINE TRIPHOSPHATE PYROPHOSPHATASE"/>
    <property type="match status" value="1"/>
</dbReference>
<dbReference type="InterPro" id="IPR002637">
    <property type="entry name" value="RdgB/HAM1"/>
</dbReference>
<evidence type="ECO:0000256" key="2">
    <source>
        <dbReference type="ARBA" id="ARBA00022801"/>
    </source>
</evidence>
<proteinExistence type="inferred from homology"/>
<dbReference type="GO" id="GO:0005737">
    <property type="term" value="C:cytoplasm"/>
    <property type="evidence" value="ECO:0007669"/>
    <property type="project" value="TreeGrafter"/>
</dbReference>
<comment type="caution">
    <text evidence="3">The sequence shown here is derived from an EMBL/GenBank/DDBJ whole genome shotgun (WGS) entry which is preliminary data.</text>
</comment>
<dbReference type="EMBL" id="NPBQ01000134">
    <property type="protein sequence ID" value="PAD80987.1"/>
    <property type="molecule type" value="Genomic_DNA"/>
</dbReference>
<dbReference type="Proteomes" id="UP000216961">
    <property type="component" value="Unassembled WGS sequence"/>
</dbReference>
<evidence type="ECO:0000256" key="1">
    <source>
        <dbReference type="ARBA" id="ARBA00008023"/>
    </source>
</evidence>
<dbReference type="SUPFAM" id="SSF52972">
    <property type="entry name" value="ITPase-like"/>
    <property type="match status" value="1"/>
</dbReference>
<organism evidence="3 4">
    <name type="scientific">Niallia circulans</name>
    <name type="common">Bacillus circulans</name>
    <dbReference type="NCBI Taxonomy" id="1397"/>
    <lineage>
        <taxon>Bacteria</taxon>
        <taxon>Bacillati</taxon>
        <taxon>Bacillota</taxon>
        <taxon>Bacilli</taxon>
        <taxon>Bacillales</taxon>
        <taxon>Bacillaceae</taxon>
        <taxon>Niallia</taxon>
    </lineage>
</organism>